<dbReference type="Proteomes" id="UP000557872">
    <property type="component" value="Unassembled WGS sequence"/>
</dbReference>
<dbReference type="EMBL" id="JACBAZ010000018">
    <property type="protein sequence ID" value="NWK57631.1"/>
    <property type="molecule type" value="Genomic_DNA"/>
</dbReference>
<keyword evidence="1" id="KW-0472">Membrane</keyword>
<keyword evidence="1" id="KW-0812">Transmembrane</keyword>
<protein>
    <submittedName>
        <fullName evidence="2">Uncharacterized protein</fullName>
    </submittedName>
</protein>
<keyword evidence="3" id="KW-1185">Reference proteome</keyword>
<comment type="caution">
    <text evidence="2">The sequence shown here is derived from an EMBL/GenBank/DDBJ whole genome shotgun (WGS) entry which is preliminary data.</text>
</comment>
<reference evidence="2 3" key="1">
    <citation type="submission" date="2020-07" db="EMBL/GenBank/DDBJ databases">
        <title>Roseicoccus Jingziensis gen. nov., sp. nov., isolated from coastal seawater.</title>
        <authorList>
            <person name="Feng X."/>
        </authorList>
    </citation>
    <scope>NUCLEOTIDE SEQUENCE [LARGE SCALE GENOMIC DNA]</scope>
    <source>
        <strain evidence="2 3">N1E253</strain>
    </source>
</reference>
<sequence>MAGELYVLQKIMRSIIIVILAIFMFAIQGTHGSEEIRILKADEKGVVSLANVSDHIKALIAQIRKTDMNPWLLSEDKNAPWIITQVTIISDDLLIVKLCDGNGLESVIFDRNHEKEWVIIRRHPVGDWKPRSKRRGDRLTNLAFTKNKAEQDAAPNP</sequence>
<dbReference type="RefSeq" id="WP_178934941.1">
    <property type="nucleotide sequence ID" value="NZ_JACBAZ010000018.1"/>
</dbReference>
<keyword evidence="1" id="KW-1133">Transmembrane helix</keyword>
<evidence type="ECO:0000313" key="2">
    <source>
        <dbReference type="EMBL" id="NWK57631.1"/>
    </source>
</evidence>
<organism evidence="2 3">
    <name type="scientific">Oceaniferula marina</name>
    <dbReference type="NCBI Taxonomy" id="2748318"/>
    <lineage>
        <taxon>Bacteria</taxon>
        <taxon>Pseudomonadati</taxon>
        <taxon>Verrucomicrobiota</taxon>
        <taxon>Verrucomicrobiia</taxon>
        <taxon>Verrucomicrobiales</taxon>
        <taxon>Verrucomicrobiaceae</taxon>
        <taxon>Oceaniferula</taxon>
    </lineage>
</organism>
<evidence type="ECO:0000256" key="1">
    <source>
        <dbReference type="SAM" id="Phobius"/>
    </source>
</evidence>
<name>A0A851GP31_9BACT</name>
<proteinExistence type="predicted"/>
<dbReference type="AlphaFoldDB" id="A0A851GP31"/>
<accession>A0A851GP31</accession>
<gene>
    <name evidence="2" type="ORF">HW115_18585</name>
</gene>
<evidence type="ECO:0000313" key="3">
    <source>
        <dbReference type="Proteomes" id="UP000557872"/>
    </source>
</evidence>
<feature type="transmembrane region" description="Helical" evidence="1">
    <location>
        <begin position="6"/>
        <end position="27"/>
    </location>
</feature>